<dbReference type="InterPro" id="IPR028207">
    <property type="entry name" value="DNA_pol_B_palm_palm"/>
</dbReference>
<evidence type="ECO:0000256" key="3">
    <source>
        <dbReference type="ARBA" id="ARBA00005597"/>
    </source>
</evidence>
<dbReference type="PROSITE" id="PS51344">
    <property type="entry name" value="HTH_TFE_IIE"/>
    <property type="match status" value="1"/>
</dbReference>
<dbReference type="InterPro" id="IPR018944">
    <property type="entry name" value="DNA_pol_lambd_fingers_domain"/>
</dbReference>
<dbReference type="Pfam" id="PF14792">
    <property type="entry name" value="DNA_pol_B_palm"/>
    <property type="match status" value="1"/>
</dbReference>
<evidence type="ECO:0000256" key="7">
    <source>
        <dbReference type="ARBA" id="ARBA00022679"/>
    </source>
</evidence>
<dbReference type="InterPro" id="IPR024550">
    <property type="entry name" value="TFIIEa/SarR/Rpc3_HTH_dom"/>
</dbReference>
<dbReference type="InterPro" id="IPR001357">
    <property type="entry name" value="BRCT_dom"/>
</dbReference>
<name>G3JDB2_CORMM</name>
<feature type="coiled-coil region" evidence="16">
    <location>
        <begin position="688"/>
        <end position="774"/>
    </location>
</feature>
<dbReference type="GO" id="GO:0005634">
    <property type="term" value="C:nucleus"/>
    <property type="evidence" value="ECO:0007669"/>
    <property type="project" value="UniProtKB-SubCell"/>
</dbReference>
<dbReference type="GO" id="GO:0046872">
    <property type="term" value="F:metal ion binding"/>
    <property type="evidence" value="ECO:0007669"/>
    <property type="project" value="UniProtKB-KW"/>
</dbReference>
<dbReference type="PRINTS" id="PR00869">
    <property type="entry name" value="DNAPOLX"/>
</dbReference>
<dbReference type="GO" id="GO:0005524">
    <property type="term" value="F:ATP binding"/>
    <property type="evidence" value="ECO:0007669"/>
    <property type="project" value="InterPro"/>
</dbReference>
<dbReference type="GO" id="GO:0006367">
    <property type="term" value="P:transcription initiation at RNA polymerase II promoter"/>
    <property type="evidence" value="ECO:0007669"/>
    <property type="project" value="InterPro"/>
</dbReference>
<feature type="coiled-coil region" evidence="16">
    <location>
        <begin position="188"/>
        <end position="296"/>
    </location>
</feature>
<dbReference type="FunCoup" id="G3JDB2">
    <property type="interactions" value="671"/>
</dbReference>
<evidence type="ECO:0000259" key="18">
    <source>
        <dbReference type="PROSITE" id="PS50172"/>
    </source>
</evidence>
<dbReference type="SMART" id="SM00483">
    <property type="entry name" value="POLXc"/>
    <property type="match status" value="1"/>
</dbReference>
<dbReference type="CDD" id="cd00141">
    <property type="entry name" value="NT_POLXc"/>
    <property type="match status" value="1"/>
</dbReference>
<evidence type="ECO:0000256" key="14">
    <source>
        <dbReference type="ARBA" id="ARBA00023242"/>
    </source>
</evidence>
<protein>
    <submittedName>
        <fullName evidence="20">Cohesin complex subunit (Psm1), putative</fullName>
    </submittedName>
</protein>
<dbReference type="GO" id="GO:0008278">
    <property type="term" value="C:cohesin complex"/>
    <property type="evidence" value="ECO:0007669"/>
    <property type="project" value="InterPro"/>
</dbReference>
<dbReference type="Pfam" id="PF06470">
    <property type="entry name" value="SMC_hinge"/>
    <property type="match status" value="1"/>
</dbReference>
<dbReference type="Gene3D" id="3.30.460.10">
    <property type="entry name" value="Beta Polymerase, domain 2"/>
    <property type="match status" value="1"/>
</dbReference>
<dbReference type="STRING" id="983644.G3JDB2"/>
<keyword evidence="15" id="KW-0131">Cell cycle</keyword>
<feature type="compositionally biased region" description="Polar residues" evidence="17">
    <location>
        <begin position="1978"/>
        <end position="1991"/>
    </location>
</feature>
<dbReference type="PANTHER" id="PTHR18937:SF12">
    <property type="entry name" value="STRUCTURAL MAINTENANCE OF CHROMOSOMES PROTEIN"/>
    <property type="match status" value="1"/>
</dbReference>
<keyword evidence="5" id="KW-0158">Chromosome</keyword>
<dbReference type="GO" id="GO:0016887">
    <property type="term" value="F:ATP hydrolysis activity"/>
    <property type="evidence" value="ECO:0007669"/>
    <property type="project" value="InterPro"/>
</dbReference>
<dbReference type="InterPro" id="IPR027421">
    <property type="entry name" value="DNA_pol_lamdba_lyase_dom_sf"/>
</dbReference>
<comment type="similarity">
    <text evidence="4">Belongs to the DNA polymerase type-X family.</text>
</comment>
<dbReference type="GeneID" id="18165983"/>
<evidence type="ECO:0000256" key="8">
    <source>
        <dbReference type="ARBA" id="ARBA00022695"/>
    </source>
</evidence>
<dbReference type="GO" id="GO:0006281">
    <property type="term" value="P:DNA repair"/>
    <property type="evidence" value="ECO:0007669"/>
    <property type="project" value="InterPro"/>
</dbReference>
<dbReference type="Pfam" id="PF10391">
    <property type="entry name" value="DNA_pol_lambd_f"/>
    <property type="match status" value="1"/>
</dbReference>
<comment type="similarity">
    <text evidence="3">Belongs to the SMC family. SMC1 subfamily.</text>
</comment>
<dbReference type="SMART" id="SM00531">
    <property type="entry name" value="TFIIE"/>
    <property type="match status" value="1"/>
</dbReference>
<dbReference type="SUPFAM" id="SSF52540">
    <property type="entry name" value="P-loop containing nucleoside triphosphate hydrolases"/>
    <property type="match status" value="1"/>
</dbReference>
<feature type="domain" description="BRCT" evidence="18">
    <location>
        <begin position="1921"/>
        <end position="1946"/>
    </location>
</feature>
<dbReference type="eggNOG" id="KOG0018">
    <property type="taxonomic scope" value="Eukaryota"/>
</dbReference>
<dbReference type="SUPFAM" id="SSF81301">
    <property type="entry name" value="Nucleotidyltransferase"/>
    <property type="match status" value="1"/>
</dbReference>
<dbReference type="InterPro" id="IPR002008">
    <property type="entry name" value="DNA_pol_X_beta-like"/>
</dbReference>
<evidence type="ECO:0000256" key="9">
    <source>
        <dbReference type="ARBA" id="ARBA00022723"/>
    </source>
</evidence>
<feature type="coiled-coil region" evidence="16">
    <location>
        <begin position="1046"/>
        <end position="1080"/>
    </location>
</feature>
<dbReference type="Gene3D" id="3.30.70.1620">
    <property type="match status" value="1"/>
</dbReference>
<feature type="compositionally biased region" description="Basic and acidic residues" evidence="17">
    <location>
        <begin position="1750"/>
        <end position="1762"/>
    </location>
</feature>
<dbReference type="InterPro" id="IPR022312">
    <property type="entry name" value="DNA_pol_X"/>
</dbReference>
<feature type="coiled-coil region" evidence="16">
    <location>
        <begin position="819"/>
        <end position="920"/>
    </location>
</feature>
<dbReference type="eggNOG" id="KOG2593">
    <property type="taxonomic scope" value="Eukaryota"/>
</dbReference>
<evidence type="ECO:0000256" key="16">
    <source>
        <dbReference type="SAM" id="Coils"/>
    </source>
</evidence>
<evidence type="ECO:0000256" key="6">
    <source>
        <dbReference type="ARBA" id="ARBA00022618"/>
    </source>
</evidence>
<keyword evidence="21" id="KW-1185">Reference proteome</keyword>
<evidence type="ECO:0000256" key="5">
    <source>
        <dbReference type="ARBA" id="ARBA00022454"/>
    </source>
</evidence>
<dbReference type="InterPro" id="IPR028468">
    <property type="entry name" value="Smc1_ABC"/>
</dbReference>
<dbReference type="PRINTS" id="PR00870">
    <property type="entry name" value="DNAPOLXBETA"/>
</dbReference>
<dbReference type="Pfam" id="PF02463">
    <property type="entry name" value="SMC_N"/>
    <property type="match status" value="1"/>
</dbReference>
<dbReference type="InParanoid" id="G3JDB2"/>
<keyword evidence="8" id="KW-0548">Nucleotidyltransferase</keyword>
<evidence type="ECO:0000313" key="21">
    <source>
        <dbReference type="Proteomes" id="UP000001610"/>
    </source>
</evidence>
<dbReference type="OMA" id="NAFTHIQ"/>
<dbReference type="SUPFAM" id="SSF75553">
    <property type="entry name" value="Smc hinge domain"/>
    <property type="match status" value="1"/>
</dbReference>
<dbReference type="CDD" id="cd03275">
    <property type="entry name" value="ABC_SMC1_euk"/>
    <property type="match status" value="2"/>
</dbReference>
<dbReference type="InterPro" id="IPR017919">
    <property type="entry name" value="TFIIE/TFIIEa_HTH"/>
</dbReference>
<proteinExistence type="inferred from homology"/>
<feature type="region of interest" description="Disordered" evidence="17">
    <location>
        <begin position="1881"/>
        <end position="1916"/>
    </location>
</feature>
<dbReference type="SUPFAM" id="SSF47802">
    <property type="entry name" value="DNA polymerase beta, N-terminal domain-like"/>
    <property type="match status" value="1"/>
</dbReference>
<feature type="compositionally biased region" description="Acidic residues" evidence="17">
    <location>
        <begin position="1690"/>
        <end position="1705"/>
    </location>
</feature>
<dbReference type="Gene3D" id="3.40.50.300">
    <property type="entry name" value="P-loop containing nucleotide triphosphate hydrolases"/>
    <property type="match status" value="2"/>
</dbReference>
<keyword evidence="9" id="KW-0479">Metal-binding</keyword>
<evidence type="ECO:0000256" key="15">
    <source>
        <dbReference type="ARBA" id="ARBA00023306"/>
    </source>
</evidence>
<dbReference type="FunFam" id="1.10.150.20:FF:000010">
    <property type="entry name" value="DNA polymerase lambda"/>
    <property type="match status" value="1"/>
</dbReference>
<keyword evidence="6" id="KW-0132">Cell division</keyword>
<feature type="region of interest" description="Disordered" evidence="17">
    <location>
        <begin position="1644"/>
        <end position="1667"/>
    </location>
</feature>
<dbReference type="Gene3D" id="1.10.150.20">
    <property type="entry name" value="5' to 3' exonuclease, C-terminal subdomain"/>
    <property type="match status" value="1"/>
</dbReference>
<keyword evidence="13" id="KW-0804">Transcription</keyword>
<dbReference type="GO" id="GO:0003887">
    <property type="term" value="F:DNA-directed DNA polymerase activity"/>
    <property type="evidence" value="ECO:0007669"/>
    <property type="project" value="InterPro"/>
</dbReference>
<keyword evidence="10" id="KW-0498">Mitosis</keyword>
<keyword evidence="14" id="KW-0539">Nucleus</keyword>
<dbReference type="InterPro" id="IPR043519">
    <property type="entry name" value="NT_sf"/>
</dbReference>
<keyword evidence="12 16" id="KW-0175">Coiled coil</keyword>
<dbReference type="OrthoDB" id="5575062at2759"/>
<evidence type="ECO:0000256" key="17">
    <source>
        <dbReference type="SAM" id="MobiDB-lite"/>
    </source>
</evidence>
<dbReference type="InterPro" id="IPR003395">
    <property type="entry name" value="RecF/RecN/SMC_N"/>
</dbReference>
<dbReference type="Pfam" id="PF02002">
    <property type="entry name" value="TFIIE_alpha"/>
    <property type="match status" value="1"/>
</dbReference>
<dbReference type="eggNOG" id="KOG2534">
    <property type="taxonomic scope" value="Eukaryota"/>
</dbReference>
<comment type="subcellular location">
    <subcellularLocation>
        <location evidence="2">Chromosome</location>
    </subcellularLocation>
    <subcellularLocation>
        <location evidence="1">Nucleus</location>
    </subcellularLocation>
</comment>
<dbReference type="SMART" id="SM00968">
    <property type="entry name" value="SMC_hinge"/>
    <property type="match status" value="1"/>
</dbReference>
<evidence type="ECO:0000256" key="2">
    <source>
        <dbReference type="ARBA" id="ARBA00004286"/>
    </source>
</evidence>
<dbReference type="PANTHER" id="PTHR18937">
    <property type="entry name" value="STRUCTURAL MAINTENANCE OF CHROMOSOMES SMC FAMILY MEMBER"/>
    <property type="match status" value="1"/>
</dbReference>
<dbReference type="KEGG" id="cmt:CCM_03960"/>
<feature type="region of interest" description="Disordered" evidence="17">
    <location>
        <begin position="1978"/>
        <end position="2005"/>
    </location>
</feature>
<evidence type="ECO:0000256" key="12">
    <source>
        <dbReference type="ARBA" id="ARBA00023054"/>
    </source>
</evidence>
<dbReference type="HOGENOM" id="CLU_001042_0_0_1"/>
<dbReference type="InterPro" id="IPR036277">
    <property type="entry name" value="SMC_hinge_sf"/>
</dbReference>
<gene>
    <name evidence="20" type="ORF">CCM_03960</name>
</gene>
<dbReference type="PROSITE" id="PS50172">
    <property type="entry name" value="BRCT"/>
    <property type="match status" value="1"/>
</dbReference>
<evidence type="ECO:0000256" key="10">
    <source>
        <dbReference type="ARBA" id="ARBA00022776"/>
    </source>
</evidence>
<evidence type="ECO:0000256" key="11">
    <source>
        <dbReference type="ARBA" id="ARBA00023015"/>
    </source>
</evidence>
<evidence type="ECO:0000259" key="19">
    <source>
        <dbReference type="PROSITE" id="PS51344"/>
    </source>
</evidence>
<evidence type="ECO:0000256" key="1">
    <source>
        <dbReference type="ARBA" id="ARBA00004123"/>
    </source>
</evidence>
<feature type="region of interest" description="Disordered" evidence="17">
    <location>
        <begin position="1727"/>
        <end position="1769"/>
    </location>
</feature>
<dbReference type="RefSeq" id="XP_006669171.1">
    <property type="nucleotide sequence ID" value="XM_006669108.1"/>
</dbReference>
<dbReference type="GO" id="GO:0003677">
    <property type="term" value="F:DNA binding"/>
    <property type="evidence" value="ECO:0007669"/>
    <property type="project" value="InterPro"/>
</dbReference>
<dbReference type="InterPro" id="IPR027417">
    <property type="entry name" value="P-loop_NTPase"/>
</dbReference>
<keyword evidence="11" id="KW-0805">Transcription regulation</keyword>
<dbReference type="EMBL" id="JH126401">
    <property type="protein sequence ID" value="EGX92587.1"/>
    <property type="molecule type" value="Genomic_DNA"/>
</dbReference>
<feature type="region of interest" description="Disordered" evidence="17">
    <location>
        <begin position="78"/>
        <end position="100"/>
    </location>
</feature>
<feature type="compositionally biased region" description="Basic and acidic residues" evidence="17">
    <location>
        <begin position="1992"/>
        <end position="2005"/>
    </location>
</feature>
<dbReference type="Proteomes" id="UP000001610">
    <property type="component" value="Unassembled WGS sequence"/>
</dbReference>
<feature type="coiled-coil region" evidence="16">
    <location>
        <begin position="418"/>
        <end position="515"/>
    </location>
</feature>
<feature type="compositionally biased region" description="Polar residues" evidence="17">
    <location>
        <begin position="1302"/>
        <end position="1312"/>
    </location>
</feature>
<dbReference type="GO" id="GO:0007062">
    <property type="term" value="P:sister chromatid cohesion"/>
    <property type="evidence" value="ECO:0007669"/>
    <property type="project" value="InterPro"/>
</dbReference>
<feature type="domain" description="HTH TFE/IIEalpha-type" evidence="19">
    <location>
        <begin position="1363"/>
        <end position="1454"/>
    </location>
</feature>
<dbReference type="SUPFAM" id="SSF81585">
    <property type="entry name" value="PsbU/PolX domain-like"/>
    <property type="match status" value="1"/>
</dbReference>
<dbReference type="InterPro" id="IPR010935">
    <property type="entry name" value="SMC_hinge"/>
</dbReference>
<feature type="region of interest" description="Disordered" evidence="17">
    <location>
        <begin position="1683"/>
        <end position="1711"/>
    </location>
</feature>
<sequence length="2364" mass="268140">MGKLNRLELFNFKSYKGHHTLLFGDSYFTSIIGPNGSGKSNSMDAISFVLGIKSSHLRSAHLKDLVYRGRVLKTSKINDDGSAATNGTTQASDDKASRGDPKTAWVMAVYEDDSGEEHRWKRSITNQGASEYRINDRSVTAQQYNAALESENILIKARNFLVFQGDVEAIASQSPQDLTRLIEHISGSLEYKQEYETLQAAAEQAVENQNFQLHRRRGINSEIKQYREQKREADNFQKKMDEKDAAIVTQCLWKLFHFQKAMDESSAAIHSHHEDLKELRRNVESYEGQLEAARREQISVSRRVGRVDREIRQKERSIEDRENALVPFDEKIHESAQQVDRLQSQSQKVAKERDEQADIVQKVQHDVESVNKAQSIFEKTIEEQMQKQGGAISDTDRKEYNMLRSEVIARSGTDHTKLENLERQRKADEVTVNNLKGKVDSIAAAISKTESELSSVGERKDAVESVAKDLSSEIAAKKKEFNQLQSERVRTNQKRTELEEKLEDVAKKLREADDGRRQNDREARLKDMVASLRRIFPGVRGRIGDLCTPKQKKYDEAIIVALGRDFDSVVVDTEKTGVDCVQYLKEQRFAPMTFIPLDNIKVNAVNTSVKGITGARLAIDTINFDSSVERALSYACGSSVVCETLDIAKHICYAKKIPVKAVTLEGYVIHKAGLMTGGRGPEPKGGKRKFEEADVQNLQRMATKLKEEIDRLPRADRRGSKEEALQIELGALERRVKATKEELIVFQENFSSKKRELENQKKQLREILPKYKEQTKQFESTTSTVQQFQSAIGKVEDQIFSSFCKRLGYDDIRAFDASQGKLEQEVSEKRNQYEVQKQRLESRLKWEAARHGDTESRIKRMHEQIKRLEQDMQGYTREKANIETEMREEQDELEALRETLDEHQADLAEKTERVNEAKTEVQQRGKDIEALLKSINALETTLQKNSAGKSGLLRRCRLEQIQVPLAEGALDNLPNEDDLLRQDPDAMDVDAEGEEMVDFALDDHGIEINFDVLDDELKQSDDSTMDDSLTERIANLTTELEKLNPNMRAMERLEGVETRLKQTDQEYEDSKSAAQEAKEAFGNVKQKRYEIFNNAFTHIQEQISHVYKDLTRSDAYPLGGQAYLDIEEDTDMPYLSGIKYHAMPPLKRFRDMEHLSGGEKTMAALALLFAIHSYQPSPFFVLDEVDAALDNANVDKIKKYIREHAGPGMQFIVISLKTGLFQDSESLVGVYRDQEVNSSRTLTLDMQMPVHTRSSEIDDEYQPVLVPKYLSTWARCSRPPNVPTFISATRQVALSRHKSAIAGQTSASQNRRPSGCMNRSEDVAAEPFRPSKKLSGDITIYMVEPSPYSAGNSYNIDDSMDLAVTLVKSVMRAFYSTRDVLVIDALILHEALRDDDLAYLMATNPKDLHKICGKLREDRFLTVHTRPELREGNPRPSNRTWYYINYRHTIDAIKWRVYTIDKDVQGTTERTSEKKEYVCSFCKAEWSPLEVLDSHGPNGFLCHRCGHVLAFEADRNAGGHEQSTRLNDQFKFISELLQRIDNVHIPECDFDRALAKARPVVRDATHQVAATMPMDSSMNRPMAVKGLANTGPQSISVNISTVEGASEAEKEAEIARREKLAAQNALPAWMSNSTVTGESFAGATGTGHTIVNNEVGPIDDSKHKQVDSKAIAQLDDVFETLKAAQRRQDDSDDEEGSEEDEDDFENVPATCNNSGLSISVLNQSIKRDPSEELSRDGFGLEQHRRKKAKIQPDVKIEGKVDESGEDDDEDDIQFEDAYAPLVAFYQTAGMRYECRVGTHQTQPRILTLLFSLWQKIGMMPLPLPVIFLLPTQLTPTELHDLEASIPTLTYDINEAEVVLGRVSREQRAQFELRRLKLETEPIERGTARDDSAQSEGSDERHSKRRKLEAHAPTSKPDSSLVRVLSLSWLTESLEKGTLLPMSSYTVYEGRKSGRITSKLPNDSANLDKRIPKDVLTCTANDNTESGTLSNQRNKEKEKEIEKERGLMTDSSAAGVMARPGLIRQSTSEHDIHLPLTPSYLYTTYSCQRPTPMNPPNDAFIEELKNIRTLRLLQGDKIGIRAYSTSIASLAAYPYKIQTPQGTSICWFSFIAELYQEWHATGQTEETRKSKEDTEIQVLRTFYNIWGVGDANAREFYQKGWRDLDDIVEYGWQSLSRVQQIGVKYYDDFQEKINREEVARIANIILNHARRLDHGYEMAVVGGYRRGRDENGDIDVLLTHREELKTFKLVERLVLSLESEKYISHTLSLSTRNSERGQVPLPWKGEGSTWGTGFDTLDKAMVVWLDPEEAHALHRRVDIIVSPWKTIGCAMLGWSGETTFQRDLRRYLEFATEGTVAGLTLSAVM</sequence>
<accession>G3JDB2</accession>
<dbReference type="InterPro" id="IPR002054">
    <property type="entry name" value="DNA-dir_DNA_pol_X"/>
</dbReference>
<reference evidence="20 21" key="1">
    <citation type="journal article" date="2011" name="Genome Biol.">
        <title>Genome sequence of the insect pathogenic fungus Cordyceps militaris, a valued traditional Chinese medicine.</title>
        <authorList>
            <person name="Zheng P."/>
            <person name="Xia Y."/>
            <person name="Xiao G."/>
            <person name="Xiong C."/>
            <person name="Hu X."/>
            <person name="Zhang S."/>
            <person name="Zheng H."/>
            <person name="Huang Y."/>
            <person name="Zhou Y."/>
            <person name="Wang S."/>
            <person name="Zhao G.P."/>
            <person name="Liu X."/>
            <person name="St Leger R.J."/>
            <person name="Wang C."/>
        </authorList>
    </citation>
    <scope>NUCLEOTIDE SEQUENCE [LARGE SCALE GENOMIC DNA]</scope>
    <source>
        <strain evidence="20 21">CM01</strain>
    </source>
</reference>
<organism evidence="20 21">
    <name type="scientific">Cordyceps militaris (strain CM01)</name>
    <name type="common">Caterpillar fungus</name>
    <dbReference type="NCBI Taxonomy" id="983644"/>
    <lineage>
        <taxon>Eukaryota</taxon>
        <taxon>Fungi</taxon>
        <taxon>Dikarya</taxon>
        <taxon>Ascomycota</taxon>
        <taxon>Pezizomycotina</taxon>
        <taxon>Sordariomycetes</taxon>
        <taxon>Hypocreomycetidae</taxon>
        <taxon>Hypocreales</taxon>
        <taxon>Cordycipitaceae</taxon>
        <taxon>Cordyceps</taxon>
    </lineage>
</organism>
<feature type="compositionally biased region" description="Basic and acidic residues" evidence="17">
    <location>
        <begin position="1881"/>
        <end position="1901"/>
    </location>
</feature>
<dbReference type="Gene3D" id="1.10.150.110">
    <property type="entry name" value="DNA polymerase beta, N-terminal domain-like"/>
    <property type="match status" value="1"/>
</dbReference>
<keyword evidence="7" id="KW-0808">Transferase</keyword>
<dbReference type="GO" id="GO:0051301">
    <property type="term" value="P:cell division"/>
    <property type="evidence" value="ECO:0007669"/>
    <property type="project" value="UniProtKB-KW"/>
</dbReference>
<evidence type="ECO:0000313" key="20">
    <source>
        <dbReference type="EMBL" id="EGX92587.1"/>
    </source>
</evidence>
<feature type="region of interest" description="Disordered" evidence="17">
    <location>
        <begin position="1300"/>
        <end position="1323"/>
    </location>
</feature>
<evidence type="ECO:0000256" key="4">
    <source>
        <dbReference type="ARBA" id="ARBA00008323"/>
    </source>
</evidence>
<dbReference type="InterPro" id="IPR002853">
    <property type="entry name" value="TFIIE_asu"/>
</dbReference>
<dbReference type="VEuPathDB" id="FungiDB:CCM_03960"/>
<evidence type="ECO:0000256" key="13">
    <source>
        <dbReference type="ARBA" id="ARBA00023163"/>
    </source>
</evidence>
<dbReference type="Gene3D" id="1.20.1060.20">
    <property type="match status" value="1"/>
</dbReference>